<reference evidence="2" key="1">
    <citation type="submission" date="2019-12" db="EMBL/GenBank/DDBJ databases">
        <authorList>
            <person name="Scholes J."/>
        </authorList>
    </citation>
    <scope>NUCLEOTIDE SEQUENCE</scope>
</reference>
<dbReference type="OrthoDB" id="10524703at2759"/>
<evidence type="ECO:0000259" key="1">
    <source>
        <dbReference type="Pfam" id="PF13966"/>
    </source>
</evidence>
<dbReference type="EMBL" id="CACSLK010027773">
    <property type="protein sequence ID" value="CAA0829108.1"/>
    <property type="molecule type" value="Genomic_DNA"/>
</dbReference>
<dbReference type="InterPro" id="IPR026960">
    <property type="entry name" value="RVT-Znf"/>
</dbReference>
<feature type="domain" description="Reverse transcriptase zinc-binding" evidence="1">
    <location>
        <begin position="122"/>
        <end position="205"/>
    </location>
</feature>
<protein>
    <recommendedName>
        <fullName evidence="1">Reverse transcriptase zinc-binding domain-containing protein</fullName>
    </recommendedName>
</protein>
<dbReference type="AlphaFoldDB" id="A0A9N7N8I5"/>
<evidence type="ECO:0000313" key="2">
    <source>
        <dbReference type="EMBL" id="CAA0829108.1"/>
    </source>
</evidence>
<keyword evidence="3" id="KW-1185">Reference proteome</keyword>
<proteinExistence type="predicted"/>
<sequence length="236" mass="26826">MGADFVFPKDSTILRAIGRVWPELLKGVCLSVGNGRRARFWHDTWLHQSTPLLALATGPIPADQWGLPMASFVAVSGGWNWGSFAHLLPANVLLRIASVMPPNPHLTNDAIYWGFSDNGRLTTKSAYESLLPLEPKTNRVLWKSIWQWVGPQRIRQFLWLAAQYRLLTNRERTRRPLTSSPTCTLCGWGEESVMHALRDCTGAAQTPWIPNIKEKKPMCQFESDRRNLVWVSDMFN</sequence>
<evidence type="ECO:0000313" key="3">
    <source>
        <dbReference type="Proteomes" id="UP001153555"/>
    </source>
</evidence>
<dbReference type="Pfam" id="PF13966">
    <property type="entry name" value="zf-RVT"/>
    <property type="match status" value="1"/>
</dbReference>
<accession>A0A9N7N8I5</accession>
<organism evidence="2 3">
    <name type="scientific">Striga hermonthica</name>
    <name type="common">Purple witchweed</name>
    <name type="synonym">Buchnera hermonthica</name>
    <dbReference type="NCBI Taxonomy" id="68872"/>
    <lineage>
        <taxon>Eukaryota</taxon>
        <taxon>Viridiplantae</taxon>
        <taxon>Streptophyta</taxon>
        <taxon>Embryophyta</taxon>
        <taxon>Tracheophyta</taxon>
        <taxon>Spermatophyta</taxon>
        <taxon>Magnoliopsida</taxon>
        <taxon>eudicotyledons</taxon>
        <taxon>Gunneridae</taxon>
        <taxon>Pentapetalae</taxon>
        <taxon>asterids</taxon>
        <taxon>lamiids</taxon>
        <taxon>Lamiales</taxon>
        <taxon>Orobanchaceae</taxon>
        <taxon>Buchnereae</taxon>
        <taxon>Striga</taxon>
    </lineage>
</organism>
<name>A0A9N7N8I5_STRHE</name>
<comment type="caution">
    <text evidence="2">The sequence shown here is derived from an EMBL/GenBank/DDBJ whole genome shotgun (WGS) entry which is preliminary data.</text>
</comment>
<gene>
    <name evidence="2" type="ORF">SHERM_24698</name>
</gene>
<dbReference type="Proteomes" id="UP001153555">
    <property type="component" value="Unassembled WGS sequence"/>
</dbReference>